<comment type="caution">
    <text evidence="1">The sequence shown here is derived from an EMBL/GenBank/DDBJ whole genome shotgun (WGS) entry which is preliminary data.</text>
</comment>
<reference evidence="1 2" key="1">
    <citation type="submission" date="2018-03" db="EMBL/GenBank/DDBJ databases">
        <title>Bioinformatic expansion and discovery of thiopeptide antibiotics.</title>
        <authorList>
            <person name="Schwalen C.J."/>
            <person name="Hudson G.A."/>
            <person name="Mitchell D.A."/>
        </authorList>
    </citation>
    <scope>NUCLEOTIDE SEQUENCE [LARGE SCALE GENOMIC DNA]</scope>
    <source>
        <strain evidence="1 2">ATCC 21389</strain>
    </source>
</reference>
<proteinExistence type="predicted"/>
<dbReference type="RefSeq" id="WP_110666560.1">
    <property type="nucleotide sequence ID" value="NZ_PYBW01000021.1"/>
</dbReference>
<keyword evidence="2" id="KW-1185">Reference proteome</keyword>
<sequence>MSIAVCTICTGTGRLAGLQCRTCKGTGTTERDGGGNCFLCAGTGTYTRFRVSADGSKHAYREEPCRTCDGTGSIATSHPVDA</sequence>
<evidence type="ECO:0008006" key="3">
    <source>
        <dbReference type="Google" id="ProtNLM"/>
    </source>
</evidence>
<evidence type="ECO:0000313" key="1">
    <source>
        <dbReference type="EMBL" id="PYC85843.1"/>
    </source>
</evidence>
<dbReference type="Gene3D" id="2.10.230.10">
    <property type="entry name" value="Heat shock protein DnaJ, cysteine-rich domain"/>
    <property type="match status" value="1"/>
</dbReference>
<dbReference type="AlphaFoldDB" id="A0A2V4NKN5"/>
<name>A0A2V4NKN5_9ACTN</name>
<dbReference type="InterPro" id="IPR036410">
    <property type="entry name" value="HSP_DnaJ_Cys-rich_dom_sf"/>
</dbReference>
<dbReference type="EMBL" id="PYBW01000021">
    <property type="protein sequence ID" value="PYC85843.1"/>
    <property type="molecule type" value="Genomic_DNA"/>
</dbReference>
<organism evidence="1 2">
    <name type="scientific">Streptomyces tateyamensis</name>
    <dbReference type="NCBI Taxonomy" id="565073"/>
    <lineage>
        <taxon>Bacteria</taxon>
        <taxon>Bacillati</taxon>
        <taxon>Actinomycetota</taxon>
        <taxon>Actinomycetes</taxon>
        <taxon>Kitasatosporales</taxon>
        <taxon>Streptomycetaceae</taxon>
        <taxon>Streptomyces</taxon>
    </lineage>
</organism>
<gene>
    <name evidence="1" type="ORF">C7C46_06220</name>
</gene>
<dbReference type="Proteomes" id="UP000248039">
    <property type="component" value="Unassembled WGS sequence"/>
</dbReference>
<dbReference type="SUPFAM" id="SSF57938">
    <property type="entry name" value="DnaJ/Hsp40 cysteine-rich domain"/>
    <property type="match status" value="1"/>
</dbReference>
<accession>A0A2V4NKN5</accession>
<dbReference type="OrthoDB" id="3871419at2"/>
<protein>
    <recommendedName>
        <fullName evidence="3">Molecular chaperone DnaJ</fullName>
    </recommendedName>
</protein>
<evidence type="ECO:0000313" key="2">
    <source>
        <dbReference type="Proteomes" id="UP000248039"/>
    </source>
</evidence>